<dbReference type="SMART" id="SM01027">
    <property type="entry name" value="Beta-Casp"/>
    <property type="match status" value="1"/>
</dbReference>
<dbReference type="Pfam" id="PF10996">
    <property type="entry name" value="Beta-Casp"/>
    <property type="match status" value="1"/>
</dbReference>
<dbReference type="VEuPathDB" id="MicrosporidiaDB:NBO_80g0017"/>
<dbReference type="PANTHER" id="PTHR11203:SF37">
    <property type="entry name" value="INTEGRATOR COMPLEX SUBUNIT 11"/>
    <property type="match status" value="1"/>
</dbReference>
<feature type="domain" description="Beta-Casp" evidence="11">
    <location>
        <begin position="242"/>
        <end position="361"/>
    </location>
</feature>
<organism evidence="12 13">
    <name type="scientific">Nosema bombycis (strain CQ1 / CVCC 102059)</name>
    <name type="common">Microsporidian parasite</name>
    <name type="synonym">Pebrine of silkworm</name>
    <dbReference type="NCBI Taxonomy" id="578461"/>
    <lineage>
        <taxon>Eukaryota</taxon>
        <taxon>Fungi</taxon>
        <taxon>Fungi incertae sedis</taxon>
        <taxon>Microsporidia</taxon>
        <taxon>Nosematidae</taxon>
        <taxon>Nosema</taxon>
    </lineage>
</organism>
<dbReference type="HOGENOM" id="CLU_009673_3_2_1"/>
<dbReference type="GO" id="GO:0016180">
    <property type="term" value="P:snRNA processing"/>
    <property type="evidence" value="ECO:0007669"/>
    <property type="project" value="TreeGrafter"/>
</dbReference>
<evidence type="ECO:0000256" key="2">
    <source>
        <dbReference type="ARBA" id="ARBA00004123"/>
    </source>
</evidence>
<dbReference type="InterPro" id="IPR001279">
    <property type="entry name" value="Metallo-B-lactamas"/>
</dbReference>
<accession>R0M5V3</accession>
<evidence type="ECO:0000256" key="5">
    <source>
        <dbReference type="ARBA" id="ARBA00022490"/>
    </source>
</evidence>
<dbReference type="Proteomes" id="UP000016927">
    <property type="component" value="Unassembled WGS sequence"/>
</dbReference>
<sequence length="500" mass="56882">MKIIPLGAGQDVGRSCIIATIEGRTIMFDCGMHMGYNDIRRFPDFSYLSRIGDFNRVLDCIIISHFHLDHSGALPYFTEVCGYNGPIYMTSPTKAVIPFLLEDFRKISAPKIKDGKFFSFSDIQSCLKKIKTINLHETFKHDEEFFITPYYAGHVIGAAMFHVQVGKKSIVYTGDYNMTPDRHLGAASIPCLRPDLLISESTYGSITRDCRKSKEREFIKAVHETVHNGGKVLIPIFALGRAQELCLLLDSYWDRLQLDEFPIYFSGGLTQKANEIYKKYIDYTNDTIKKNINERNVFDYKHILPLQKHFLDKPGPMVLFASPGMLHSGASLKVFKDWCDDEKNLVIIPGYCVKGTVGDKVLNGEKEIEILGEVKEIKIQVKNLAFSAHADAQGILNLIDMCKPKNVMLVHGEKSRISTLKKKIEERFKIKVFEPANGVIVDIPKDNTTTFQFRKKDLEKIFDETKSSSGVYAKLSIRKNKKNKIIEVFEVENLFKDDSL</sequence>
<protein>
    <submittedName>
        <fullName evidence="12">Integrator complex subunit 11</fullName>
    </submittedName>
</protein>
<dbReference type="GO" id="GO:0004521">
    <property type="term" value="F:RNA endonuclease activity"/>
    <property type="evidence" value="ECO:0007669"/>
    <property type="project" value="TreeGrafter"/>
</dbReference>
<gene>
    <name evidence="12" type="primary">INT11</name>
    <name evidence="12" type="ORF">NBO_80g0017</name>
</gene>
<dbReference type="InterPro" id="IPR036866">
    <property type="entry name" value="RibonucZ/Hydroxyglut_hydro"/>
</dbReference>
<dbReference type="FunFam" id="3.60.15.10:FF:000028">
    <property type="entry name" value="Integrator complex subunit 11 isoform X3"/>
    <property type="match status" value="1"/>
</dbReference>
<evidence type="ECO:0000313" key="13">
    <source>
        <dbReference type="Proteomes" id="UP000016927"/>
    </source>
</evidence>
<dbReference type="InterPro" id="IPR022712">
    <property type="entry name" value="Beta_Casp"/>
</dbReference>
<keyword evidence="13" id="KW-1185">Reference proteome</keyword>
<evidence type="ECO:0000259" key="10">
    <source>
        <dbReference type="SMART" id="SM00849"/>
    </source>
</evidence>
<keyword evidence="6" id="KW-0479">Metal-binding</keyword>
<evidence type="ECO:0000256" key="1">
    <source>
        <dbReference type="ARBA" id="ARBA00001947"/>
    </source>
</evidence>
<dbReference type="InterPro" id="IPR050698">
    <property type="entry name" value="MBL"/>
</dbReference>
<dbReference type="SUPFAM" id="SSF56281">
    <property type="entry name" value="Metallo-hydrolase/oxidoreductase"/>
    <property type="match status" value="1"/>
</dbReference>
<keyword evidence="7" id="KW-0378">Hydrolase</keyword>
<evidence type="ECO:0000259" key="11">
    <source>
        <dbReference type="SMART" id="SM01027"/>
    </source>
</evidence>
<evidence type="ECO:0000256" key="9">
    <source>
        <dbReference type="ARBA" id="ARBA00023242"/>
    </source>
</evidence>
<dbReference type="GO" id="GO:0046872">
    <property type="term" value="F:metal ion binding"/>
    <property type="evidence" value="ECO:0007669"/>
    <property type="project" value="UniProtKB-KW"/>
</dbReference>
<keyword evidence="8" id="KW-0862">Zinc</keyword>
<dbReference type="GO" id="GO:0016787">
    <property type="term" value="F:hydrolase activity"/>
    <property type="evidence" value="ECO:0007669"/>
    <property type="project" value="UniProtKB-KW"/>
</dbReference>
<dbReference type="EMBL" id="KB908988">
    <property type="protein sequence ID" value="EOB13354.1"/>
    <property type="molecule type" value="Genomic_DNA"/>
</dbReference>
<evidence type="ECO:0000313" key="12">
    <source>
        <dbReference type="EMBL" id="EOB13354.1"/>
    </source>
</evidence>
<dbReference type="Gene3D" id="3.40.50.10890">
    <property type="match status" value="1"/>
</dbReference>
<dbReference type="AlphaFoldDB" id="R0M5V3"/>
<evidence type="ECO:0000256" key="4">
    <source>
        <dbReference type="ARBA" id="ARBA00007093"/>
    </source>
</evidence>
<dbReference type="InterPro" id="IPR041897">
    <property type="entry name" value="INTS11-like_MBL-fold"/>
</dbReference>
<dbReference type="GO" id="GO:0005737">
    <property type="term" value="C:cytoplasm"/>
    <property type="evidence" value="ECO:0007669"/>
    <property type="project" value="UniProtKB-SubCell"/>
</dbReference>
<name>R0M5V3_NOSB1</name>
<comment type="cofactor">
    <cofactor evidence="1">
        <name>Zn(2+)</name>
        <dbReference type="ChEBI" id="CHEBI:29105"/>
    </cofactor>
</comment>
<dbReference type="InterPro" id="IPR011108">
    <property type="entry name" value="RMMBL"/>
</dbReference>
<dbReference type="CDD" id="cd16291">
    <property type="entry name" value="INTS11-like_MBL-fold"/>
    <property type="match status" value="1"/>
</dbReference>
<keyword evidence="5" id="KW-0963">Cytoplasm</keyword>
<dbReference type="FunFam" id="3.40.50.10890:FF:000002">
    <property type="entry name" value="Integrator complex subunit 11"/>
    <property type="match status" value="1"/>
</dbReference>
<dbReference type="Pfam" id="PF07521">
    <property type="entry name" value="RMMBL"/>
    <property type="match status" value="1"/>
</dbReference>
<dbReference type="SMART" id="SM00849">
    <property type="entry name" value="Lactamase_B"/>
    <property type="match status" value="1"/>
</dbReference>
<dbReference type="Gene3D" id="3.60.15.10">
    <property type="entry name" value="Ribonuclease Z/Hydroxyacylglutathione hydrolase-like"/>
    <property type="match status" value="1"/>
</dbReference>
<proteinExistence type="inferred from homology"/>
<dbReference type="OMA" id="YLDGMIW"/>
<dbReference type="STRING" id="578461.R0M5V3"/>
<evidence type="ECO:0000256" key="8">
    <source>
        <dbReference type="ARBA" id="ARBA00022833"/>
    </source>
</evidence>
<dbReference type="OrthoDB" id="10249535at2759"/>
<dbReference type="GO" id="GO:0005634">
    <property type="term" value="C:nucleus"/>
    <property type="evidence" value="ECO:0007669"/>
    <property type="project" value="UniProtKB-SubCell"/>
</dbReference>
<dbReference type="Pfam" id="PF16661">
    <property type="entry name" value="Lactamase_B_6"/>
    <property type="match status" value="1"/>
</dbReference>
<comment type="similarity">
    <text evidence="4">Belongs to the metallo-beta-lactamase superfamily. RNA-metabolizing metallo-beta-lactamase-like family. INTS11 subfamily.</text>
</comment>
<comment type="subcellular location">
    <subcellularLocation>
        <location evidence="3">Cytoplasm</location>
    </subcellularLocation>
    <subcellularLocation>
        <location evidence="2">Nucleus</location>
    </subcellularLocation>
</comment>
<evidence type="ECO:0000256" key="3">
    <source>
        <dbReference type="ARBA" id="ARBA00004496"/>
    </source>
</evidence>
<evidence type="ECO:0000256" key="6">
    <source>
        <dbReference type="ARBA" id="ARBA00022723"/>
    </source>
</evidence>
<keyword evidence="9" id="KW-0539">Nucleus</keyword>
<reference evidence="12 13" key="1">
    <citation type="journal article" date="2013" name="BMC Genomics">
        <title>Comparative genomics of parasitic silkworm microsporidia reveal an association between genome expansion and host adaptation.</title>
        <authorList>
            <person name="Pan G."/>
            <person name="Xu J."/>
            <person name="Li T."/>
            <person name="Xia Q."/>
            <person name="Liu S.L."/>
            <person name="Zhang G."/>
            <person name="Li S."/>
            <person name="Li C."/>
            <person name="Liu H."/>
            <person name="Yang L."/>
            <person name="Liu T."/>
            <person name="Zhang X."/>
            <person name="Wu Z."/>
            <person name="Fan W."/>
            <person name="Dang X."/>
            <person name="Xiang H."/>
            <person name="Tao M."/>
            <person name="Li Y."/>
            <person name="Hu J."/>
            <person name="Li Z."/>
            <person name="Lin L."/>
            <person name="Luo J."/>
            <person name="Geng L."/>
            <person name="Wang L."/>
            <person name="Long M."/>
            <person name="Wan Y."/>
            <person name="He N."/>
            <person name="Zhang Z."/>
            <person name="Lu C."/>
            <person name="Keeling P.J."/>
            <person name="Wang J."/>
            <person name="Xiang Z."/>
            <person name="Zhou Z."/>
        </authorList>
    </citation>
    <scope>NUCLEOTIDE SEQUENCE [LARGE SCALE GENOMIC DNA]</scope>
    <source>
        <strain evidence="13">CQ1 / CVCC 102059</strain>
    </source>
</reference>
<feature type="domain" description="Metallo-beta-lactamase" evidence="10">
    <location>
        <begin position="13"/>
        <end position="230"/>
    </location>
</feature>
<evidence type="ECO:0000256" key="7">
    <source>
        <dbReference type="ARBA" id="ARBA00022801"/>
    </source>
</evidence>
<dbReference type="PANTHER" id="PTHR11203">
    <property type="entry name" value="CLEAVAGE AND POLYADENYLATION SPECIFICITY FACTOR FAMILY MEMBER"/>
    <property type="match status" value="1"/>
</dbReference>